<protein>
    <submittedName>
        <fullName evidence="9">Multidrug efflux protein</fullName>
    </submittedName>
</protein>
<dbReference type="GO" id="GO:0042910">
    <property type="term" value="F:xenobiotic transmembrane transporter activity"/>
    <property type="evidence" value="ECO:0007669"/>
    <property type="project" value="TreeGrafter"/>
</dbReference>
<dbReference type="Gene3D" id="3.30.70.1430">
    <property type="entry name" value="Multidrug efflux transporter AcrB pore domain"/>
    <property type="match status" value="2"/>
</dbReference>
<organism evidence="9 10">
    <name type="scientific">Microbulbifer agarilyticus</name>
    <dbReference type="NCBI Taxonomy" id="260552"/>
    <lineage>
        <taxon>Bacteria</taxon>
        <taxon>Pseudomonadati</taxon>
        <taxon>Pseudomonadota</taxon>
        <taxon>Gammaproteobacteria</taxon>
        <taxon>Cellvibrionales</taxon>
        <taxon>Microbulbiferaceae</taxon>
        <taxon>Microbulbifer</taxon>
    </lineage>
</organism>
<feature type="transmembrane region" description="Helical" evidence="8">
    <location>
        <begin position="953"/>
        <end position="974"/>
    </location>
</feature>
<feature type="transmembrane region" description="Helical" evidence="8">
    <location>
        <begin position="334"/>
        <end position="353"/>
    </location>
</feature>
<evidence type="ECO:0000313" key="10">
    <source>
        <dbReference type="Proteomes" id="UP000188219"/>
    </source>
</evidence>
<feature type="transmembrane region" description="Helical" evidence="8">
    <location>
        <begin position="907"/>
        <end position="932"/>
    </location>
</feature>
<dbReference type="SUPFAM" id="SSF82866">
    <property type="entry name" value="Multidrug efflux transporter AcrB transmembrane domain"/>
    <property type="match status" value="2"/>
</dbReference>
<feature type="transmembrane region" description="Helical" evidence="8">
    <location>
        <begin position="881"/>
        <end position="901"/>
    </location>
</feature>
<evidence type="ECO:0000256" key="8">
    <source>
        <dbReference type="SAM" id="Phobius"/>
    </source>
</evidence>
<dbReference type="PRINTS" id="PR00702">
    <property type="entry name" value="ACRIFLAVINRP"/>
</dbReference>
<feature type="transmembrane region" description="Helical" evidence="8">
    <location>
        <begin position="855"/>
        <end position="874"/>
    </location>
</feature>
<evidence type="ECO:0000256" key="3">
    <source>
        <dbReference type="ARBA" id="ARBA00022475"/>
    </source>
</evidence>
<dbReference type="Gene3D" id="3.30.70.1440">
    <property type="entry name" value="Multidrug efflux transporter AcrB pore domain"/>
    <property type="match status" value="1"/>
</dbReference>
<proteinExistence type="predicted"/>
<dbReference type="OrthoDB" id="9757904at2"/>
<dbReference type="PANTHER" id="PTHR32063:SF14">
    <property type="entry name" value="BLL4319 PROTEIN"/>
    <property type="match status" value="1"/>
</dbReference>
<gene>
    <name evidence="9" type="ORF">Mag101_14395</name>
</gene>
<dbReference type="Gene3D" id="1.20.1640.10">
    <property type="entry name" value="Multidrug efflux transporter AcrB transmembrane domain"/>
    <property type="match status" value="2"/>
</dbReference>
<dbReference type="Proteomes" id="UP000188219">
    <property type="component" value="Chromosome"/>
</dbReference>
<evidence type="ECO:0000313" key="9">
    <source>
        <dbReference type="EMBL" id="AQQ68684.1"/>
    </source>
</evidence>
<evidence type="ECO:0000256" key="6">
    <source>
        <dbReference type="ARBA" id="ARBA00022989"/>
    </source>
</evidence>
<dbReference type="Gene3D" id="3.30.2090.10">
    <property type="entry name" value="Multidrug efflux transporter AcrB TolC docking domain, DN and DC subdomains"/>
    <property type="match status" value="2"/>
</dbReference>
<reference evidence="9" key="1">
    <citation type="submission" date="2017-02" db="EMBL/GenBank/DDBJ databases">
        <title>Genome of Microbulbifer agarilyticus GP101.</title>
        <authorList>
            <person name="Jung J."/>
            <person name="Bae S.S."/>
            <person name="Baek K."/>
        </authorList>
    </citation>
    <scope>NUCLEOTIDE SEQUENCE [LARGE SCALE GENOMIC DNA]</scope>
    <source>
        <strain evidence="9">GP101</strain>
    </source>
</reference>
<dbReference type="PANTHER" id="PTHR32063">
    <property type="match status" value="1"/>
</dbReference>
<dbReference type="FunFam" id="1.20.1640.10:FF:000001">
    <property type="entry name" value="Efflux pump membrane transporter"/>
    <property type="match status" value="1"/>
</dbReference>
<evidence type="ECO:0000256" key="5">
    <source>
        <dbReference type="ARBA" id="ARBA00022692"/>
    </source>
</evidence>
<comment type="subcellular location">
    <subcellularLocation>
        <location evidence="1">Cell inner membrane</location>
        <topology evidence="1">Multi-pass membrane protein</topology>
    </subcellularLocation>
</comment>
<feature type="transmembrane region" description="Helical" evidence="8">
    <location>
        <begin position="386"/>
        <end position="410"/>
    </location>
</feature>
<dbReference type="Gene3D" id="3.30.70.1320">
    <property type="entry name" value="Multidrug efflux transporter AcrB pore domain like"/>
    <property type="match status" value="1"/>
</dbReference>
<feature type="transmembrane region" description="Helical" evidence="8">
    <location>
        <begin position="431"/>
        <end position="453"/>
    </location>
</feature>
<keyword evidence="3" id="KW-1003">Cell membrane</keyword>
<keyword evidence="10" id="KW-1185">Reference proteome</keyword>
<dbReference type="STRING" id="260552.Mag101_14395"/>
<keyword evidence="5 8" id="KW-0812">Transmembrane</keyword>
<name>A0A1Q2M7M0_9GAMM</name>
<accession>A0A1Q2M7M0</accession>
<evidence type="ECO:0000256" key="1">
    <source>
        <dbReference type="ARBA" id="ARBA00004429"/>
    </source>
</evidence>
<dbReference type="eggNOG" id="COG0841">
    <property type="taxonomic scope" value="Bacteria"/>
</dbReference>
<evidence type="ECO:0000256" key="7">
    <source>
        <dbReference type="ARBA" id="ARBA00023136"/>
    </source>
</evidence>
<keyword evidence="2" id="KW-0813">Transport</keyword>
<dbReference type="AlphaFoldDB" id="A0A1Q2M7M0"/>
<feature type="transmembrane region" description="Helical" evidence="8">
    <location>
        <begin position="526"/>
        <end position="545"/>
    </location>
</feature>
<feature type="transmembrane region" description="Helical" evidence="8">
    <location>
        <begin position="459"/>
        <end position="481"/>
    </location>
</feature>
<dbReference type="EMBL" id="CP019650">
    <property type="protein sequence ID" value="AQQ68684.1"/>
    <property type="molecule type" value="Genomic_DNA"/>
</dbReference>
<dbReference type="SUPFAM" id="SSF82693">
    <property type="entry name" value="Multidrug efflux transporter AcrB pore domain, PN1, PN2, PC1 and PC2 subdomains"/>
    <property type="match status" value="3"/>
</dbReference>
<dbReference type="RefSeq" id="WP_077406457.1">
    <property type="nucleotide sequence ID" value="NZ_CP019650.1"/>
</dbReference>
<feature type="transmembrane region" description="Helical" evidence="8">
    <location>
        <begin position="986"/>
        <end position="1010"/>
    </location>
</feature>
<dbReference type="GO" id="GO:0005886">
    <property type="term" value="C:plasma membrane"/>
    <property type="evidence" value="ECO:0007669"/>
    <property type="project" value="UniProtKB-SubCell"/>
</dbReference>
<dbReference type="InterPro" id="IPR027463">
    <property type="entry name" value="AcrB_DN_DC_subdom"/>
</dbReference>
<dbReference type="KEGG" id="maga:Mag101_14395"/>
<evidence type="ECO:0000256" key="2">
    <source>
        <dbReference type="ARBA" id="ARBA00022448"/>
    </source>
</evidence>
<evidence type="ECO:0000256" key="4">
    <source>
        <dbReference type="ARBA" id="ARBA00022519"/>
    </source>
</evidence>
<keyword evidence="7 8" id="KW-0472">Membrane</keyword>
<keyword evidence="4" id="KW-0997">Cell inner membrane</keyword>
<keyword evidence="6 8" id="KW-1133">Transmembrane helix</keyword>
<dbReference type="SUPFAM" id="SSF82714">
    <property type="entry name" value="Multidrug efflux transporter AcrB TolC docking domain, DN and DC subdomains"/>
    <property type="match status" value="2"/>
</dbReference>
<dbReference type="InterPro" id="IPR001036">
    <property type="entry name" value="Acrflvin-R"/>
</dbReference>
<dbReference type="Pfam" id="PF00873">
    <property type="entry name" value="ACR_tran"/>
    <property type="match status" value="1"/>
</dbReference>
<sequence>MQFTDIFIRKPVLACVVSLFIFLLGLRSTAELNVRQYPELENAVITISTVYVGADADLVQGFITTPLEQEISTADGLDYIVSTSIQGISVIQAYVRLDYDPNQVLTQVVAKVNKLRNELPLESEDSTVDLAVGETIAAMYLSFSSEILDNNQITDYITRAVQPKLSTIAGVQRAQLLGNRTFAMRVWLRPAEMAAQGVTPGDVSSALRQNNILASIGSTKGTRVAMDIRADTDIATEQAFRQLVVRADGDQLVRLEDVADVELGSESYETSVTFNGRSATFVAVEVAPDANALDVIADVRDELYNEIFPQLPEGMLGEIPYDSTEYIQDSINEVVKTIAEAVLIVIVVIYLFLGSIRSVIIPAIAVPLSMVGALFLMLLMGFTINLLTLLAMVLAIGIVVDDAIIVLENVHRHIEEGMTPMDAAIKGARELAWPIVAMTTTLIAVYLPIGFLGGLTGTLFVEFAFTLAAAVLLSGVVALTLSPMMAAKVLRPEDGKRGNRFEAWIERRLGALESGYRRRLHRALDARLVILVFGGVVLCSCYFLFITSPSELEPKEDRGFILGIASGDSFATLDYMEQFTEEINGVRDRHPEVENLFLLNGVGGAGNSPNSAIAGFVLSSWNKRDKDTQEMREVIRGEVSQIAGLKIATFVPPSLPTAGGRLPVEFVVGTTEPISTLAGFADDIMQRARASRRFIFLDADLKIDKPRIEVVIDRDKAASIGVTMADIARELGAMMSGAYTNRFALENRSYKVIPQVVRVERLSADQLKQYYIRAGDGTLVPLSTLVRLEETVEPQQLKRFQQLNAVTISGVPRPGVPLGEALGVLESAAQEVLPREYSVDYSGQSRQYKKEGSDLVVTFFFAMIVIYLVLAAQFESWRDPLIMLVTVPMSVCGAMIFVSLGLTTLNIYTQVGLVTLIGVISKHGILIVEFANQLQLQGRSKRQAIEEASSIRLRPILMTTASLVLAMVPLLLAAGPGGGARFAMGLVVASGMTIGTLFTLFVVPAMYLLLGTDFARERQRGDSGNDGELSES</sequence>